<dbReference type="InterPro" id="IPR045336">
    <property type="entry name" value="MmgE_PrpD_N"/>
</dbReference>
<evidence type="ECO:0000313" key="3">
    <source>
        <dbReference type="Proteomes" id="UP000054683"/>
    </source>
</evidence>
<dbReference type="InterPro" id="IPR042183">
    <property type="entry name" value="MmgE/PrpD_sf_1"/>
</dbReference>
<name>A0A158GQN3_9BURK</name>
<dbReference type="EMBL" id="FCOK02000018">
    <property type="protein sequence ID" value="SAL34375.1"/>
    <property type="molecule type" value="Genomic_DNA"/>
</dbReference>
<dbReference type="Gene3D" id="1.10.4100.10">
    <property type="entry name" value="2-methylcitrate dehydratase PrpD"/>
    <property type="match status" value="1"/>
</dbReference>
<dbReference type="Pfam" id="PF03972">
    <property type="entry name" value="MmgE_PrpD_N"/>
    <property type="match status" value="1"/>
</dbReference>
<feature type="domain" description="MmgE/PrpD N-terminal" evidence="1">
    <location>
        <begin position="11"/>
        <end position="56"/>
    </location>
</feature>
<organism evidence="2 3">
    <name type="scientific">Caballeronia udeis</name>
    <dbReference type="NCBI Taxonomy" id="1232866"/>
    <lineage>
        <taxon>Bacteria</taxon>
        <taxon>Pseudomonadati</taxon>
        <taxon>Pseudomonadota</taxon>
        <taxon>Betaproteobacteria</taxon>
        <taxon>Burkholderiales</taxon>
        <taxon>Burkholderiaceae</taxon>
        <taxon>Caballeronia</taxon>
    </lineage>
</organism>
<dbReference type="RefSeq" id="WP_062086069.1">
    <property type="nucleotide sequence ID" value="NZ_FCOK02000018.1"/>
</dbReference>
<dbReference type="InterPro" id="IPR036148">
    <property type="entry name" value="MmgE/PrpD_sf"/>
</dbReference>
<dbReference type="SUPFAM" id="SSF103378">
    <property type="entry name" value="2-methylcitrate dehydratase PrpD"/>
    <property type="match status" value="1"/>
</dbReference>
<gene>
    <name evidence="2" type="ORF">AWB69_03145</name>
</gene>
<dbReference type="Proteomes" id="UP000054683">
    <property type="component" value="Unassembled WGS sequence"/>
</dbReference>
<evidence type="ECO:0000259" key="1">
    <source>
        <dbReference type="Pfam" id="PF03972"/>
    </source>
</evidence>
<sequence>MLIHKGTLILGWLGTKVAGVFGAVGAAARLLELDAGQATHALSVAASDPSGTMEYDQVVQR</sequence>
<proteinExistence type="predicted"/>
<protein>
    <recommendedName>
        <fullName evidence="1">MmgE/PrpD N-terminal domain-containing protein</fullName>
    </recommendedName>
</protein>
<evidence type="ECO:0000313" key="2">
    <source>
        <dbReference type="EMBL" id="SAL34375.1"/>
    </source>
</evidence>
<dbReference type="AlphaFoldDB" id="A0A158GQN3"/>
<accession>A0A158GQN3</accession>
<reference evidence="2 3" key="1">
    <citation type="submission" date="2016-01" db="EMBL/GenBank/DDBJ databases">
        <authorList>
            <person name="Oliw E.H."/>
        </authorList>
    </citation>
    <scope>NUCLEOTIDE SEQUENCE [LARGE SCALE GENOMIC DNA]</scope>
    <source>
        <strain evidence="2">LMG 27134</strain>
    </source>
</reference>
<dbReference type="GO" id="GO:0016829">
    <property type="term" value="F:lyase activity"/>
    <property type="evidence" value="ECO:0007669"/>
    <property type="project" value="InterPro"/>
</dbReference>